<proteinExistence type="predicted"/>
<feature type="transmembrane region" description="Helical" evidence="1">
    <location>
        <begin position="144"/>
        <end position="169"/>
    </location>
</feature>
<organism evidence="2">
    <name type="scientific">viral metagenome</name>
    <dbReference type="NCBI Taxonomy" id="1070528"/>
    <lineage>
        <taxon>unclassified sequences</taxon>
        <taxon>metagenomes</taxon>
        <taxon>organismal metagenomes</taxon>
    </lineage>
</organism>
<feature type="transmembrane region" description="Helical" evidence="1">
    <location>
        <begin position="230"/>
        <end position="250"/>
    </location>
</feature>
<evidence type="ECO:0000256" key="1">
    <source>
        <dbReference type="SAM" id="Phobius"/>
    </source>
</evidence>
<keyword evidence="1" id="KW-1133">Transmembrane helix</keyword>
<evidence type="ECO:0000313" key="2">
    <source>
        <dbReference type="EMBL" id="QHU02296.1"/>
    </source>
</evidence>
<keyword evidence="1" id="KW-0812">Transmembrane</keyword>
<name>A0A6C0JC60_9ZZZZ</name>
<dbReference type="AlphaFoldDB" id="A0A6C0JC60"/>
<feature type="transmembrane region" description="Helical" evidence="1">
    <location>
        <begin position="327"/>
        <end position="349"/>
    </location>
</feature>
<reference evidence="2" key="1">
    <citation type="journal article" date="2020" name="Nature">
        <title>Giant virus diversity and host interactions through global metagenomics.</title>
        <authorList>
            <person name="Schulz F."/>
            <person name="Roux S."/>
            <person name="Paez-Espino D."/>
            <person name="Jungbluth S."/>
            <person name="Walsh D.A."/>
            <person name="Denef V.J."/>
            <person name="McMahon K.D."/>
            <person name="Konstantinidis K.T."/>
            <person name="Eloe-Fadrosh E.A."/>
            <person name="Kyrpides N.C."/>
            <person name="Woyke T."/>
        </authorList>
    </citation>
    <scope>NUCLEOTIDE SEQUENCE</scope>
    <source>
        <strain evidence="2">GVMAG-M-3300025880-75</strain>
    </source>
</reference>
<dbReference type="EMBL" id="MN740355">
    <property type="protein sequence ID" value="QHU02296.1"/>
    <property type="molecule type" value="Genomic_DNA"/>
</dbReference>
<keyword evidence="1" id="KW-0472">Membrane</keyword>
<protein>
    <submittedName>
        <fullName evidence="2">Uncharacterized protein</fullName>
    </submittedName>
</protein>
<sequence>MLRVNSEEFIEEIKLGCNTNLLKINGNIENNKIERIKSLSMDSNDKKKTYYEHVCEAIPLVFKNFKLKMGDHLLLGGEHEHKVSPGYNSPLKCNLDDEISSEEKKEIVKATPSFGMFSLFKYHVKRGYLNKELKKTNKIFCSHIFSLIFALPVLIFIGQWLLYIALIINENNKFDGEICSANGSIENKIMISGISIIYFARSFFIWDNITNSLSLKKMNRVNSITAIMDTFQEFSFSLFVYGANMWIVFIEQDIQNMILNSLAMEFLMVLDNEFEELYFQYLPGAADDIYDNIFVSYHENIELLEKRQKKDKCFNCFSCVLFVPYKLLVISVFLFPFFCFFMIFVGPICK</sequence>
<accession>A0A6C0JC60</accession>
<feature type="transmembrane region" description="Helical" evidence="1">
    <location>
        <begin position="189"/>
        <end position="209"/>
    </location>
</feature>